<dbReference type="Proteomes" id="UP000092460">
    <property type="component" value="Unassembled WGS sequence"/>
</dbReference>
<dbReference type="AlphaFoldDB" id="A0A1B0B2G6"/>
<evidence type="ECO:0000256" key="1">
    <source>
        <dbReference type="SAM" id="Phobius"/>
    </source>
</evidence>
<proteinExistence type="predicted"/>
<dbReference type="EMBL" id="JXJN01007632">
    <property type="status" value="NOT_ANNOTATED_CDS"/>
    <property type="molecule type" value="Genomic_DNA"/>
</dbReference>
<keyword evidence="1" id="KW-0472">Membrane</keyword>
<sequence>MANQYRQRLVAQTENWISSTASSTGTATSSISIVIEFVLASYVPYTVSAVLVVAVTSFLKHVKPSFSSMMSDDC</sequence>
<evidence type="ECO:0000313" key="3">
    <source>
        <dbReference type="Proteomes" id="UP000092460"/>
    </source>
</evidence>
<reference evidence="2" key="2">
    <citation type="submission" date="2020-05" db="UniProtKB">
        <authorList>
            <consortium name="EnsemblMetazoa"/>
        </authorList>
    </citation>
    <scope>IDENTIFICATION</scope>
    <source>
        <strain evidence="2">IAEA</strain>
    </source>
</reference>
<keyword evidence="1" id="KW-1133">Transmembrane helix</keyword>
<dbReference type="VEuPathDB" id="VectorBase:GPPI016779"/>
<accession>A0A1B0B2G6</accession>
<protein>
    <submittedName>
        <fullName evidence="2">Uncharacterized protein</fullName>
    </submittedName>
</protein>
<organism evidence="2 3">
    <name type="scientific">Glossina palpalis gambiensis</name>
    <dbReference type="NCBI Taxonomy" id="67801"/>
    <lineage>
        <taxon>Eukaryota</taxon>
        <taxon>Metazoa</taxon>
        <taxon>Ecdysozoa</taxon>
        <taxon>Arthropoda</taxon>
        <taxon>Hexapoda</taxon>
        <taxon>Insecta</taxon>
        <taxon>Pterygota</taxon>
        <taxon>Neoptera</taxon>
        <taxon>Endopterygota</taxon>
        <taxon>Diptera</taxon>
        <taxon>Brachycera</taxon>
        <taxon>Muscomorpha</taxon>
        <taxon>Hippoboscoidea</taxon>
        <taxon>Glossinidae</taxon>
        <taxon>Glossina</taxon>
    </lineage>
</organism>
<keyword evidence="3" id="KW-1185">Reference proteome</keyword>
<evidence type="ECO:0000313" key="2">
    <source>
        <dbReference type="EnsemblMetazoa" id="GPPI016779-PA"/>
    </source>
</evidence>
<name>A0A1B0B2G6_9MUSC</name>
<keyword evidence="1" id="KW-0812">Transmembrane</keyword>
<reference evidence="3" key="1">
    <citation type="submission" date="2015-01" db="EMBL/GenBank/DDBJ databases">
        <authorList>
            <person name="Aksoy S."/>
            <person name="Warren W."/>
            <person name="Wilson R.K."/>
        </authorList>
    </citation>
    <scope>NUCLEOTIDE SEQUENCE [LARGE SCALE GENOMIC DNA]</scope>
    <source>
        <strain evidence="3">IAEA</strain>
    </source>
</reference>
<dbReference type="EnsemblMetazoa" id="GPPI016779-RA">
    <property type="protein sequence ID" value="GPPI016779-PA"/>
    <property type="gene ID" value="GPPI016779"/>
</dbReference>
<feature type="transmembrane region" description="Helical" evidence="1">
    <location>
        <begin position="42"/>
        <end position="59"/>
    </location>
</feature>